<dbReference type="InterPro" id="IPR036291">
    <property type="entry name" value="NAD(P)-bd_dom_sf"/>
</dbReference>
<dbReference type="Pfam" id="PF22725">
    <property type="entry name" value="GFO_IDH_MocA_C3"/>
    <property type="match status" value="1"/>
</dbReference>
<protein>
    <submittedName>
        <fullName evidence="3">Gfo/Idh/MocA family protein</fullName>
    </submittedName>
</protein>
<comment type="caution">
    <text evidence="3">The sequence shown here is derived from an EMBL/GenBank/DDBJ whole genome shotgun (WGS) entry which is preliminary data.</text>
</comment>
<reference evidence="4" key="1">
    <citation type="journal article" date="2019" name="Int. J. Syst. Evol. Microbiol.">
        <title>The Global Catalogue of Microorganisms (GCM) 10K type strain sequencing project: providing services to taxonomists for standard genome sequencing and annotation.</title>
        <authorList>
            <consortium name="The Broad Institute Genomics Platform"/>
            <consortium name="The Broad Institute Genome Sequencing Center for Infectious Disease"/>
            <person name="Wu L."/>
            <person name="Ma J."/>
        </authorList>
    </citation>
    <scope>NUCLEOTIDE SEQUENCE [LARGE SCALE GENOMIC DNA]</scope>
    <source>
        <strain evidence="4">CCM 8725</strain>
    </source>
</reference>
<dbReference type="SUPFAM" id="SSF51735">
    <property type="entry name" value="NAD(P)-binding Rossmann-fold domains"/>
    <property type="match status" value="1"/>
</dbReference>
<dbReference type="Gene3D" id="3.40.50.720">
    <property type="entry name" value="NAD(P)-binding Rossmann-like Domain"/>
    <property type="match status" value="1"/>
</dbReference>
<accession>A0ABW5FHZ4</accession>
<dbReference type="RefSeq" id="WP_209993624.1">
    <property type="nucleotide sequence ID" value="NZ_JBHSVQ010000001.1"/>
</dbReference>
<sequence>MWKVGVVGAGYWSDKHLQAWQRIPGVQIHGLCDLDSDRLHRKAEAYGIPGDMLYSTLEDMLSSAELDIVDIITAPDTHPELVGLAARAGKHIMCQKPFARSMEEAREMVETARAAGVRLMVTENWRWLQPIQAIRKLLDQGAAGRLQTIRYIHTDYYSPRFAPENELPQPFFREMPKLLFYEMGVHWYDTWRFLFGEPKRLYAETRKVSPFIAGEDAGLITLGYEDYMGLMDMSWATRQNLPGKLTLPVLPDHKEQLIIEGDRATIKLYSSGRLSLIDNSGLETTISEDHGLDFEESHYRLQSHYIECLNAGEEFQTSGEDNLKTLELVFGTYRSAEEHEVIHLAQP</sequence>
<dbReference type="PANTHER" id="PTHR43708">
    <property type="entry name" value="CONSERVED EXPRESSED OXIDOREDUCTASE (EUROFUNG)"/>
    <property type="match status" value="1"/>
</dbReference>
<gene>
    <name evidence="3" type="ORF">ACFSX3_25955</name>
</gene>
<name>A0ABW5FHZ4_9BACL</name>
<evidence type="ECO:0000313" key="3">
    <source>
        <dbReference type="EMBL" id="MFD2413332.1"/>
    </source>
</evidence>
<dbReference type="EMBL" id="JBHUKY010000064">
    <property type="protein sequence ID" value="MFD2413332.1"/>
    <property type="molecule type" value="Genomic_DNA"/>
</dbReference>
<feature type="domain" description="GFO/IDH/MocA-like oxidoreductase" evidence="2">
    <location>
        <begin position="131"/>
        <end position="264"/>
    </location>
</feature>
<dbReference type="Gene3D" id="3.30.360.10">
    <property type="entry name" value="Dihydrodipicolinate Reductase, domain 2"/>
    <property type="match status" value="1"/>
</dbReference>
<evidence type="ECO:0000259" key="1">
    <source>
        <dbReference type="Pfam" id="PF01408"/>
    </source>
</evidence>
<dbReference type="Proteomes" id="UP001597448">
    <property type="component" value="Unassembled WGS sequence"/>
</dbReference>
<evidence type="ECO:0000259" key="2">
    <source>
        <dbReference type="Pfam" id="PF22725"/>
    </source>
</evidence>
<dbReference type="InterPro" id="IPR000683">
    <property type="entry name" value="Gfo/Idh/MocA-like_OxRdtase_N"/>
</dbReference>
<dbReference type="PANTHER" id="PTHR43708:SF8">
    <property type="entry name" value="OXIDOREDUCTASE"/>
    <property type="match status" value="1"/>
</dbReference>
<evidence type="ECO:0000313" key="4">
    <source>
        <dbReference type="Proteomes" id="UP001597448"/>
    </source>
</evidence>
<organism evidence="3 4">
    <name type="scientific">Paenibacillus rhizoplanae</name>
    <dbReference type="NCBI Taxonomy" id="1917181"/>
    <lineage>
        <taxon>Bacteria</taxon>
        <taxon>Bacillati</taxon>
        <taxon>Bacillota</taxon>
        <taxon>Bacilli</taxon>
        <taxon>Bacillales</taxon>
        <taxon>Paenibacillaceae</taxon>
        <taxon>Paenibacillus</taxon>
    </lineage>
</organism>
<dbReference type="InterPro" id="IPR051317">
    <property type="entry name" value="Gfo/Idh/MocA_oxidoreduct"/>
</dbReference>
<proteinExistence type="predicted"/>
<dbReference type="Pfam" id="PF01408">
    <property type="entry name" value="GFO_IDH_MocA"/>
    <property type="match status" value="1"/>
</dbReference>
<feature type="domain" description="Gfo/Idh/MocA-like oxidoreductase N-terminal" evidence="1">
    <location>
        <begin position="3"/>
        <end position="122"/>
    </location>
</feature>
<dbReference type="InterPro" id="IPR055170">
    <property type="entry name" value="GFO_IDH_MocA-like_dom"/>
</dbReference>
<keyword evidence="4" id="KW-1185">Reference proteome</keyword>
<dbReference type="SUPFAM" id="SSF55347">
    <property type="entry name" value="Glyceraldehyde-3-phosphate dehydrogenase-like, C-terminal domain"/>
    <property type="match status" value="1"/>
</dbReference>